<gene>
    <name evidence="2" type="ORF">N868_10615</name>
</gene>
<dbReference type="Gene3D" id="3.40.390.10">
    <property type="entry name" value="Collagenase (Catalytic Domain)"/>
    <property type="match status" value="1"/>
</dbReference>
<dbReference type="Proteomes" id="UP000029839">
    <property type="component" value="Unassembled WGS sequence"/>
</dbReference>
<dbReference type="InterPro" id="IPR024079">
    <property type="entry name" value="MetalloPept_cat_dom_sf"/>
</dbReference>
<dbReference type="RefSeq" id="WP_043605631.1">
    <property type="nucleotide sequence ID" value="NZ_AXCY01000032.1"/>
</dbReference>
<feature type="chain" id="PRO_5001959945" description="Peptidase M11 gametolysin domain-containing protein" evidence="1">
    <location>
        <begin position="23"/>
        <end position="822"/>
    </location>
</feature>
<evidence type="ECO:0000313" key="2">
    <source>
        <dbReference type="EMBL" id="KGM11050.1"/>
    </source>
</evidence>
<proteinExistence type="predicted"/>
<dbReference type="AlphaFoldDB" id="A0A0A0BSY2"/>
<keyword evidence="1" id="KW-0732">Signal</keyword>
<organism evidence="2 3">
    <name type="scientific">Cellulomonas carbonis T26</name>
    <dbReference type="NCBI Taxonomy" id="947969"/>
    <lineage>
        <taxon>Bacteria</taxon>
        <taxon>Bacillati</taxon>
        <taxon>Actinomycetota</taxon>
        <taxon>Actinomycetes</taxon>
        <taxon>Micrococcales</taxon>
        <taxon>Cellulomonadaceae</taxon>
        <taxon>Cellulomonas</taxon>
    </lineage>
</organism>
<dbReference type="OrthoDB" id="3758789at2"/>
<evidence type="ECO:0000256" key="1">
    <source>
        <dbReference type="SAM" id="SignalP"/>
    </source>
</evidence>
<comment type="caution">
    <text evidence="2">The sequence shown here is derived from an EMBL/GenBank/DDBJ whole genome shotgun (WGS) entry which is preliminary data.</text>
</comment>
<keyword evidence="3" id="KW-1185">Reference proteome</keyword>
<evidence type="ECO:0000313" key="3">
    <source>
        <dbReference type="Proteomes" id="UP000029839"/>
    </source>
</evidence>
<protein>
    <recommendedName>
        <fullName evidence="4">Peptidase M11 gametolysin domain-containing protein</fullName>
    </recommendedName>
</protein>
<reference evidence="2 3" key="1">
    <citation type="submission" date="2013-08" db="EMBL/GenBank/DDBJ databases">
        <title>Genome sequencing of Cellulomonas carbonis T26.</title>
        <authorList>
            <person name="Chen F."/>
            <person name="Li Y."/>
            <person name="Wang G."/>
        </authorList>
    </citation>
    <scope>NUCLEOTIDE SEQUENCE [LARGE SCALE GENOMIC DNA]</scope>
    <source>
        <strain evidence="2 3">T26</strain>
    </source>
</reference>
<name>A0A0A0BSY2_9CELL</name>
<dbReference type="GO" id="GO:0008237">
    <property type="term" value="F:metallopeptidase activity"/>
    <property type="evidence" value="ECO:0007669"/>
    <property type="project" value="InterPro"/>
</dbReference>
<sequence>MRTDRRAALAAALSLLATTLTAATAVGTEPDGVVRTVTGEVQRLVVDTFDGSDVELDLVVAGDEVVRVGGAELHDVPAGAVAEVTFVDTGVEDAVTDPDGGVEALEVAVVEEPEAPAAIAEGAVAGAATTRTVHVGTGTFPGQSADGVTPAALAGDVTSQVAGYWSESTDGAVLLGLGTQRTFGTYAWNATTGCTGEQILAVLRWAGGQVGVTPGNGAHAMLYTPHLAACGFAGVAHVADGGIGWINGPSGSTPRWQVFAHELGHTLNLGHSQSRFACPTGADGSTGCQKGDYGDAYDVMGLQLGQAGLVGAAHLDGMGLTGSIRTATSSTRVTLLPVGGRTGTRSLKFTSGTAAYYVELRSKVGRDSDLGSRLGCPNGVRSCTAGSVVEPGVVVHRVDTQEPARDSYLLRADPGGGSAMEVGDRFTTADGVWTVTVDALSTQQATVSLTSAATEEPTAVGAVYRPVSPSRVLPATQVGPKGTVKVRIPGVPAGATAVALNVTATSVRQTSYVSTCAGGTSVSACSTTSALNPSAGVDTAAHTVVALGGAAGDEVVLYNNAGTLRLIADLQGFYVPDPAGVGGELVARTPSRALQRTFAPGEKVTLTLPDVPQGATAVALNVTSTRSSAVSFVSVCPNGQSATECRSTSVLNPTPGRDIANAAVVRLGGTEKNQVTVYNNRGTGVVNVDVTGWFVDSAVAPSTAGRYHPITPRRVLNRVPIGSERSLTTTVGVVPSSATAIAATLTAPASSTAVSYVSACAGGVSVSVCRTSSAFNPRPGVDTSNAAIVSLGGAGGRDVLLYNNRGTTPIILDVRGYYRPEG</sequence>
<feature type="signal peptide" evidence="1">
    <location>
        <begin position="1"/>
        <end position="22"/>
    </location>
</feature>
<dbReference type="EMBL" id="AXCY01000032">
    <property type="protein sequence ID" value="KGM11050.1"/>
    <property type="molecule type" value="Genomic_DNA"/>
</dbReference>
<evidence type="ECO:0008006" key="4">
    <source>
        <dbReference type="Google" id="ProtNLM"/>
    </source>
</evidence>
<dbReference type="SUPFAM" id="SSF55486">
    <property type="entry name" value="Metalloproteases ('zincins'), catalytic domain"/>
    <property type="match status" value="1"/>
</dbReference>
<accession>A0A0A0BSY2</accession>
<reference evidence="2 3" key="2">
    <citation type="journal article" date="2015" name="Stand. Genomic Sci.">
        <title>Draft genome sequence of Cellulomonas carbonis T26(T) and comparative analysis of six Cellulomonas genomes.</title>
        <authorList>
            <person name="Zhuang W."/>
            <person name="Zhang S."/>
            <person name="Xia X."/>
            <person name="Wang G."/>
        </authorList>
    </citation>
    <scope>NUCLEOTIDE SEQUENCE [LARGE SCALE GENOMIC DNA]</scope>
    <source>
        <strain evidence="2 3">T26</strain>
    </source>
</reference>